<evidence type="ECO:0000256" key="3">
    <source>
        <dbReference type="ARBA" id="ARBA00023015"/>
    </source>
</evidence>
<keyword evidence="5" id="KW-0804">Transcription</keyword>
<keyword evidence="4" id="KW-0238">DNA-binding</keyword>
<keyword evidence="6" id="KW-0834">Unfolded protein response</keyword>
<evidence type="ECO:0000313" key="11">
    <source>
        <dbReference type="Proteomes" id="UP000000267"/>
    </source>
</evidence>
<gene>
    <name evidence="10" type="ORF">Kpol_1058p19</name>
</gene>
<sequence>MSMQNKTVRKRAKTPEEKEKKRIERILRNRRAAQESRERKKLYLQHVERKLQLLEQLLFRGSVDVEQAFGDQHSLSVLEEYRRLCGDATLGGSASSSVLANSVSSFDSSLDTLINSNGGVATGTAATSTATTPIDSVVIKASDESLVPSSQTYEFNRFDAEPPIVVKQEQEQYVTGLMSESHMVTDDWIWPWDQTAALLSPASSASSFLGAGTELYHDSPLTL</sequence>
<dbReference type="PROSITE" id="PS00036">
    <property type="entry name" value="BZIP_BASIC"/>
    <property type="match status" value="1"/>
</dbReference>
<dbReference type="HOGENOM" id="CLU_1240958_0_0_1"/>
<evidence type="ECO:0000256" key="7">
    <source>
        <dbReference type="ARBA" id="ARBA00023242"/>
    </source>
</evidence>
<evidence type="ECO:0000256" key="6">
    <source>
        <dbReference type="ARBA" id="ARBA00023230"/>
    </source>
</evidence>
<dbReference type="STRING" id="436907.A7TJQ3"/>
<dbReference type="InterPro" id="IPR004827">
    <property type="entry name" value="bZIP"/>
</dbReference>
<dbReference type="GO" id="GO:0006986">
    <property type="term" value="P:response to unfolded protein"/>
    <property type="evidence" value="ECO:0007669"/>
    <property type="project" value="UniProtKB-KW"/>
</dbReference>
<comment type="subcellular location">
    <subcellularLocation>
        <location evidence="1">Nucleus</location>
    </subcellularLocation>
</comment>
<proteinExistence type="inferred from homology"/>
<dbReference type="InParanoid" id="A7TJQ3"/>
<reference evidence="10 11" key="1">
    <citation type="journal article" date="2007" name="Proc. Natl. Acad. Sci. U.S.A.">
        <title>Independent sorting-out of thousands of duplicated gene pairs in two yeast species descended from a whole-genome duplication.</title>
        <authorList>
            <person name="Scannell D.R."/>
            <person name="Frank A.C."/>
            <person name="Conant G.C."/>
            <person name="Byrne K.P."/>
            <person name="Woolfit M."/>
            <person name="Wolfe K.H."/>
        </authorList>
    </citation>
    <scope>NUCLEOTIDE SEQUENCE [LARGE SCALE GENOMIC DNA]</scope>
    <source>
        <strain evidence="11">ATCC 22028 / DSM 70294 / BCRC 21397 / CBS 2163 / NBRC 10782 / NRRL Y-8283 / UCD 57-17</strain>
    </source>
</reference>
<feature type="domain" description="BZIP" evidence="9">
    <location>
        <begin position="19"/>
        <end position="56"/>
    </location>
</feature>
<keyword evidence="11" id="KW-1185">Reference proteome</keyword>
<dbReference type="GO" id="GO:0005634">
    <property type="term" value="C:nucleus"/>
    <property type="evidence" value="ECO:0007669"/>
    <property type="project" value="UniProtKB-SubCell"/>
</dbReference>
<evidence type="ECO:0000256" key="8">
    <source>
        <dbReference type="SAM" id="MobiDB-lite"/>
    </source>
</evidence>
<feature type="region of interest" description="Disordered" evidence="8">
    <location>
        <begin position="1"/>
        <end position="24"/>
    </location>
</feature>
<accession>A7TJQ3</accession>
<dbReference type="GO" id="GO:0000981">
    <property type="term" value="F:DNA-binding transcription factor activity, RNA polymerase II-specific"/>
    <property type="evidence" value="ECO:0007669"/>
    <property type="project" value="InterPro"/>
</dbReference>
<evidence type="ECO:0000256" key="2">
    <source>
        <dbReference type="ARBA" id="ARBA00007163"/>
    </source>
</evidence>
<dbReference type="Pfam" id="PF07716">
    <property type="entry name" value="bZIP_2"/>
    <property type="match status" value="1"/>
</dbReference>
<dbReference type="InterPro" id="IPR046347">
    <property type="entry name" value="bZIP_sf"/>
</dbReference>
<evidence type="ECO:0000256" key="4">
    <source>
        <dbReference type="ARBA" id="ARBA00023125"/>
    </source>
</evidence>
<keyword evidence="7" id="KW-0539">Nucleus</keyword>
<dbReference type="InterPro" id="IPR044280">
    <property type="entry name" value="Hac1/HY5"/>
</dbReference>
<dbReference type="AlphaFoldDB" id="A7TJQ3"/>
<name>A7TJQ3_VANPO</name>
<dbReference type="PROSITE" id="PS50217">
    <property type="entry name" value="BZIP"/>
    <property type="match status" value="1"/>
</dbReference>
<keyword evidence="3" id="KW-0805">Transcription regulation</keyword>
<dbReference type="RefSeq" id="XP_001645340.1">
    <property type="nucleotide sequence ID" value="XM_001645290.1"/>
</dbReference>
<dbReference type="SUPFAM" id="SSF57959">
    <property type="entry name" value="Leucine zipper domain"/>
    <property type="match status" value="1"/>
</dbReference>
<dbReference type="EMBL" id="DS480403">
    <property type="protein sequence ID" value="EDO17482.1"/>
    <property type="molecule type" value="Genomic_DNA"/>
</dbReference>
<evidence type="ECO:0000259" key="9">
    <source>
        <dbReference type="PROSITE" id="PS50217"/>
    </source>
</evidence>
<organism evidence="11">
    <name type="scientific">Vanderwaltozyma polyspora (strain ATCC 22028 / DSM 70294 / BCRC 21397 / CBS 2163 / NBRC 10782 / NRRL Y-8283 / UCD 57-17)</name>
    <name type="common">Kluyveromyces polysporus</name>
    <dbReference type="NCBI Taxonomy" id="436907"/>
    <lineage>
        <taxon>Eukaryota</taxon>
        <taxon>Fungi</taxon>
        <taxon>Dikarya</taxon>
        <taxon>Ascomycota</taxon>
        <taxon>Saccharomycotina</taxon>
        <taxon>Saccharomycetes</taxon>
        <taxon>Saccharomycetales</taxon>
        <taxon>Saccharomycetaceae</taxon>
        <taxon>Vanderwaltozyma</taxon>
    </lineage>
</organism>
<dbReference type="PANTHER" id="PTHR46714:SF6">
    <property type="entry name" value="TRANSCRIPTIONAL ACTIVATOR HAC1"/>
    <property type="match status" value="1"/>
</dbReference>
<dbReference type="GO" id="GO:0045944">
    <property type="term" value="P:positive regulation of transcription by RNA polymerase II"/>
    <property type="evidence" value="ECO:0007669"/>
    <property type="project" value="InterPro"/>
</dbReference>
<protein>
    <recommendedName>
        <fullName evidence="9">BZIP domain-containing protein</fullName>
    </recommendedName>
</protein>
<dbReference type="KEGG" id="vpo:Kpol_1058p19"/>
<dbReference type="Gene3D" id="1.20.5.170">
    <property type="match status" value="1"/>
</dbReference>
<dbReference type="Proteomes" id="UP000000267">
    <property type="component" value="Unassembled WGS sequence"/>
</dbReference>
<dbReference type="FunCoup" id="A7TJQ3">
    <property type="interactions" value="813"/>
</dbReference>
<evidence type="ECO:0000256" key="1">
    <source>
        <dbReference type="ARBA" id="ARBA00004123"/>
    </source>
</evidence>
<dbReference type="PANTHER" id="PTHR46714">
    <property type="entry name" value="TRANSCRIPTIONAL ACTIVATOR HAC1"/>
    <property type="match status" value="1"/>
</dbReference>
<dbReference type="GeneID" id="5545700"/>
<feature type="compositionally biased region" description="Basic and acidic residues" evidence="8">
    <location>
        <begin position="13"/>
        <end position="24"/>
    </location>
</feature>
<dbReference type="GO" id="GO:0003677">
    <property type="term" value="F:DNA binding"/>
    <property type="evidence" value="ECO:0007669"/>
    <property type="project" value="UniProtKB-KW"/>
</dbReference>
<evidence type="ECO:0000313" key="10">
    <source>
        <dbReference type="EMBL" id="EDO17482.1"/>
    </source>
</evidence>
<comment type="similarity">
    <text evidence="2">Belongs to the bZIP family.</text>
</comment>
<evidence type="ECO:0000256" key="5">
    <source>
        <dbReference type="ARBA" id="ARBA00023163"/>
    </source>
</evidence>